<dbReference type="Proteomes" id="UP001221142">
    <property type="component" value="Unassembled WGS sequence"/>
</dbReference>
<dbReference type="PROSITE" id="PS50114">
    <property type="entry name" value="GATA_ZN_FINGER_2"/>
    <property type="match status" value="1"/>
</dbReference>
<feature type="domain" description="GATA-type" evidence="3">
    <location>
        <begin position="163"/>
        <end position="203"/>
    </location>
</feature>
<evidence type="ECO:0000256" key="2">
    <source>
        <dbReference type="SAM" id="MobiDB-lite"/>
    </source>
</evidence>
<comment type="caution">
    <text evidence="4">The sequence shown here is derived from an EMBL/GenBank/DDBJ whole genome shotgun (WGS) entry which is preliminary data.</text>
</comment>
<sequence length="218" mass="23361">MRNCLWVGHVYSLPGSTVGQQMPGWNPICVSHWGENLGLKVLTLNTANNVISGGNPTSARYDAPLGGNSQTGHWYPAPHQSNERSRGSPALTSPYDLHLRNAQAGDMHSTLHYPVADSFVSSPTGTSNFHSAGQRPSFDAQPHTGHGQVPASGGGSSQNTAARSKERRCTACGTKHTSIWRRDPPNSGRTGALVCNKCGMVRRRMSEKVAAHRGRLQG</sequence>
<dbReference type="InterPro" id="IPR000679">
    <property type="entry name" value="Znf_GATA"/>
</dbReference>
<evidence type="ECO:0000259" key="3">
    <source>
        <dbReference type="PROSITE" id="PS50114"/>
    </source>
</evidence>
<accession>A0AAD7B1Z7</accession>
<name>A0AAD7B1Z7_9AGAR</name>
<dbReference type="EMBL" id="JARKIF010000046">
    <property type="protein sequence ID" value="KAJ7608254.1"/>
    <property type="molecule type" value="Genomic_DNA"/>
</dbReference>
<keyword evidence="1" id="KW-0863">Zinc-finger</keyword>
<feature type="region of interest" description="Disordered" evidence="2">
    <location>
        <begin position="61"/>
        <end position="94"/>
    </location>
</feature>
<protein>
    <recommendedName>
        <fullName evidence="3">GATA-type domain-containing protein</fullName>
    </recommendedName>
</protein>
<evidence type="ECO:0000256" key="1">
    <source>
        <dbReference type="PROSITE-ProRule" id="PRU00094"/>
    </source>
</evidence>
<dbReference type="GO" id="GO:0043565">
    <property type="term" value="F:sequence-specific DNA binding"/>
    <property type="evidence" value="ECO:0007669"/>
    <property type="project" value="InterPro"/>
</dbReference>
<dbReference type="SMART" id="SM00401">
    <property type="entry name" value="ZnF_GATA"/>
    <property type="match status" value="1"/>
</dbReference>
<dbReference type="Gene3D" id="3.30.50.10">
    <property type="entry name" value="Erythroid Transcription Factor GATA-1, subunit A"/>
    <property type="match status" value="1"/>
</dbReference>
<dbReference type="GO" id="GO:0006355">
    <property type="term" value="P:regulation of DNA-templated transcription"/>
    <property type="evidence" value="ECO:0007669"/>
    <property type="project" value="InterPro"/>
</dbReference>
<evidence type="ECO:0000313" key="4">
    <source>
        <dbReference type="EMBL" id="KAJ7608254.1"/>
    </source>
</evidence>
<dbReference type="GO" id="GO:0008270">
    <property type="term" value="F:zinc ion binding"/>
    <property type="evidence" value="ECO:0007669"/>
    <property type="project" value="UniProtKB-KW"/>
</dbReference>
<feature type="region of interest" description="Disordered" evidence="2">
    <location>
        <begin position="124"/>
        <end position="186"/>
    </location>
</feature>
<reference evidence="4" key="1">
    <citation type="submission" date="2023-03" db="EMBL/GenBank/DDBJ databases">
        <title>Massive genome expansion in bonnet fungi (Mycena s.s.) driven by repeated elements and novel gene families across ecological guilds.</title>
        <authorList>
            <consortium name="Lawrence Berkeley National Laboratory"/>
            <person name="Harder C.B."/>
            <person name="Miyauchi S."/>
            <person name="Viragh M."/>
            <person name="Kuo A."/>
            <person name="Thoen E."/>
            <person name="Andreopoulos B."/>
            <person name="Lu D."/>
            <person name="Skrede I."/>
            <person name="Drula E."/>
            <person name="Henrissat B."/>
            <person name="Morin E."/>
            <person name="Kohler A."/>
            <person name="Barry K."/>
            <person name="LaButti K."/>
            <person name="Morin E."/>
            <person name="Salamov A."/>
            <person name="Lipzen A."/>
            <person name="Mereny Z."/>
            <person name="Hegedus B."/>
            <person name="Baldrian P."/>
            <person name="Stursova M."/>
            <person name="Weitz H."/>
            <person name="Taylor A."/>
            <person name="Grigoriev I.V."/>
            <person name="Nagy L.G."/>
            <person name="Martin F."/>
            <person name="Kauserud H."/>
        </authorList>
    </citation>
    <scope>NUCLEOTIDE SEQUENCE</scope>
    <source>
        <strain evidence="4">9284</strain>
    </source>
</reference>
<keyword evidence="5" id="KW-1185">Reference proteome</keyword>
<dbReference type="InterPro" id="IPR013088">
    <property type="entry name" value="Znf_NHR/GATA"/>
</dbReference>
<gene>
    <name evidence="4" type="ORF">FB45DRAFT_389768</name>
</gene>
<proteinExistence type="predicted"/>
<dbReference type="SUPFAM" id="SSF57716">
    <property type="entry name" value="Glucocorticoid receptor-like (DNA-binding domain)"/>
    <property type="match status" value="1"/>
</dbReference>
<keyword evidence="1" id="KW-0862">Zinc</keyword>
<organism evidence="4 5">
    <name type="scientific">Roridomyces roridus</name>
    <dbReference type="NCBI Taxonomy" id="1738132"/>
    <lineage>
        <taxon>Eukaryota</taxon>
        <taxon>Fungi</taxon>
        <taxon>Dikarya</taxon>
        <taxon>Basidiomycota</taxon>
        <taxon>Agaricomycotina</taxon>
        <taxon>Agaricomycetes</taxon>
        <taxon>Agaricomycetidae</taxon>
        <taxon>Agaricales</taxon>
        <taxon>Marasmiineae</taxon>
        <taxon>Mycenaceae</taxon>
        <taxon>Roridomyces</taxon>
    </lineage>
</organism>
<dbReference type="AlphaFoldDB" id="A0AAD7B1Z7"/>
<keyword evidence="1" id="KW-0479">Metal-binding</keyword>
<evidence type="ECO:0000313" key="5">
    <source>
        <dbReference type="Proteomes" id="UP001221142"/>
    </source>
</evidence>